<dbReference type="EMBL" id="REGN01001012">
    <property type="protein sequence ID" value="RNA37622.1"/>
    <property type="molecule type" value="Genomic_DNA"/>
</dbReference>
<keyword evidence="3" id="KW-1185">Reference proteome</keyword>
<name>A0A3M7SPJ9_BRAPC</name>
<organism evidence="2 3">
    <name type="scientific">Brachionus plicatilis</name>
    <name type="common">Marine rotifer</name>
    <name type="synonym">Brachionus muelleri</name>
    <dbReference type="NCBI Taxonomy" id="10195"/>
    <lineage>
        <taxon>Eukaryota</taxon>
        <taxon>Metazoa</taxon>
        <taxon>Spiralia</taxon>
        <taxon>Gnathifera</taxon>
        <taxon>Rotifera</taxon>
        <taxon>Eurotatoria</taxon>
        <taxon>Monogononta</taxon>
        <taxon>Pseudotrocha</taxon>
        <taxon>Ploima</taxon>
        <taxon>Brachionidae</taxon>
        <taxon>Brachionus</taxon>
    </lineage>
</organism>
<evidence type="ECO:0000313" key="2">
    <source>
        <dbReference type="EMBL" id="RNA37622.1"/>
    </source>
</evidence>
<evidence type="ECO:0000256" key="1">
    <source>
        <dbReference type="SAM" id="Phobius"/>
    </source>
</evidence>
<keyword evidence="1" id="KW-1133">Transmembrane helix</keyword>
<feature type="transmembrane region" description="Helical" evidence="1">
    <location>
        <begin position="12"/>
        <end position="33"/>
    </location>
</feature>
<reference evidence="2 3" key="1">
    <citation type="journal article" date="2018" name="Sci. Rep.">
        <title>Genomic signatures of local adaptation to the degree of environmental predictability in rotifers.</title>
        <authorList>
            <person name="Franch-Gras L."/>
            <person name="Hahn C."/>
            <person name="Garcia-Roger E.M."/>
            <person name="Carmona M.J."/>
            <person name="Serra M."/>
            <person name="Gomez A."/>
        </authorList>
    </citation>
    <scope>NUCLEOTIDE SEQUENCE [LARGE SCALE GENOMIC DNA]</scope>
    <source>
        <strain evidence="2">HYR1</strain>
    </source>
</reference>
<dbReference type="AlphaFoldDB" id="A0A3M7SPJ9"/>
<comment type="caution">
    <text evidence="2">The sequence shown here is derived from an EMBL/GenBank/DDBJ whole genome shotgun (WGS) entry which is preliminary data.</text>
</comment>
<dbReference type="Proteomes" id="UP000276133">
    <property type="component" value="Unassembled WGS sequence"/>
</dbReference>
<keyword evidence="1" id="KW-0812">Transmembrane</keyword>
<proteinExistence type="predicted"/>
<keyword evidence="1" id="KW-0472">Membrane</keyword>
<protein>
    <submittedName>
        <fullName evidence="2">Uncharacterized protein</fullName>
    </submittedName>
</protein>
<evidence type="ECO:0000313" key="3">
    <source>
        <dbReference type="Proteomes" id="UP000276133"/>
    </source>
</evidence>
<gene>
    <name evidence="2" type="ORF">BpHYR1_003302</name>
</gene>
<sequence>MDAQIDAYYHQNIYSVPILIINFIIFFIFHLLWNSCSSKIKGKIEEKKISKSKNLKKFSFRKIRKETRAVWAAN</sequence>
<accession>A0A3M7SPJ9</accession>